<accession>A0AAD6KCL2</accession>
<gene>
    <name evidence="1" type="ORF">OIU84_028282</name>
</gene>
<organism evidence="1 2">
    <name type="scientific">Salix udensis</name>
    <dbReference type="NCBI Taxonomy" id="889485"/>
    <lineage>
        <taxon>Eukaryota</taxon>
        <taxon>Viridiplantae</taxon>
        <taxon>Streptophyta</taxon>
        <taxon>Embryophyta</taxon>
        <taxon>Tracheophyta</taxon>
        <taxon>Spermatophyta</taxon>
        <taxon>Magnoliopsida</taxon>
        <taxon>eudicotyledons</taxon>
        <taxon>Gunneridae</taxon>
        <taxon>Pentapetalae</taxon>
        <taxon>rosids</taxon>
        <taxon>fabids</taxon>
        <taxon>Malpighiales</taxon>
        <taxon>Salicaceae</taxon>
        <taxon>Saliceae</taxon>
        <taxon>Salix</taxon>
    </lineage>
</organism>
<proteinExistence type="predicted"/>
<sequence>MCVILTLFRYSMRADMVEVICFWPSNQLPTQDPRSSQVIIVCLHHSRLQIRGLVFNRKNILR</sequence>
<comment type="caution">
    <text evidence="1">The sequence shown here is derived from an EMBL/GenBank/DDBJ whole genome shotgun (WGS) entry which is preliminary data.</text>
</comment>
<name>A0AAD6KCL2_9ROSI</name>
<evidence type="ECO:0000313" key="2">
    <source>
        <dbReference type="Proteomes" id="UP001162972"/>
    </source>
</evidence>
<evidence type="ECO:0000313" key="1">
    <source>
        <dbReference type="EMBL" id="KAJ6420872.1"/>
    </source>
</evidence>
<dbReference type="AlphaFoldDB" id="A0AAD6KCL2"/>
<reference evidence="1 2" key="1">
    <citation type="journal article" date="2023" name="Int. J. Mol. Sci.">
        <title>De Novo Assembly and Annotation of 11 Diverse Shrub Willow (Salix) Genomes Reveals Novel Gene Organization in Sex-Linked Regions.</title>
        <authorList>
            <person name="Hyden B."/>
            <person name="Feng K."/>
            <person name="Yates T.B."/>
            <person name="Jawdy S."/>
            <person name="Cereghino C."/>
            <person name="Smart L.B."/>
            <person name="Muchero W."/>
        </authorList>
    </citation>
    <scope>NUCLEOTIDE SEQUENCE [LARGE SCALE GENOMIC DNA]</scope>
    <source>
        <tissue evidence="1">Shoot tip</tissue>
    </source>
</reference>
<dbReference type="EMBL" id="JAPFFJ010000008">
    <property type="protein sequence ID" value="KAJ6420872.1"/>
    <property type="molecule type" value="Genomic_DNA"/>
</dbReference>
<keyword evidence="2" id="KW-1185">Reference proteome</keyword>
<protein>
    <submittedName>
        <fullName evidence="1">Uncharacterized protein</fullName>
    </submittedName>
</protein>
<dbReference type="Proteomes" id="UP001162972">
    <property type="component" value="Chromosome 17"/>
</dbReference>